<gene>
    <name evidence="1" type="ORF">BZG36_05263</name>
</gene>
<feature type="non-terminal residue" evidence="1">
    <location>
        <position position="1"/>
    </location>
</feature>
<dbReference type="AlphaFoldDB" id="A0A261XTK8"/>
<accession>A0A261XTK8</accession>
<dbReference type="Proteomes" id="UP000242875">
    <property type="component" value="Unassembled WGS sequence"/>
</dbReference>
<dbReference type="EMBL" id="MVBO01000259">
    <property type="protein sequence ID" value="OZJ01707.1"/>
    <property type="molecule type" value="Genomic_DNA"/>
</dbReference>
<comment type="caution">
    <text evidence="1">The sequence shown here is derived from an EMBL/GenBank/DDBJ whole genome shotgun (WGS) entry which is preliminary data.</text>
</comment>
<keyword evidence="2" id="KW-1185">Reference proteome</keyword>
<protein>
    <submittedName>
        <fullName evidence="1">Uncharacterized protein</fullName>
    </submittedName>
</protein>
<proteinExistence type="predicted"/>
<reference evidence="1 2" key="1">
    <citation type="journal article" date="2017" name="Mycologia">
        <title>Bifiguratus adelaidae, gen. et sp. nov., a new member of Mucoromycotina in endophytic and soil-dwelling habitats.</title>
        <authorList>
            <person name="Torres-Cruz T.J."/>
            <person name="Billingsley Tobias T.L."/>
            <person name="Almatruk M."/>
            <person name="Hesse C."/>
            <person name="Kuske C.R."/>
            <person name="Desiro A."/>
            <person name="Benucci G.M."/>
            <person name="Bonito G."/>
            <person name="Stajich J.E."/>
            <person name="Dunlap C."/>
            <person name="Arnold A.E."/>
            <person name="Porras-Alfaro A."/>
        </authorList>
    </citation>
    <scope>NUCLEOTIDE SEQUENCE [LARGE SCALE GENOMIC DNA]</scope>
    <source>
        <strain evidence="1 2">AZ0501</strain>
    </source>
</reference>
<dbReference type="OrthoDB" id="428346at2759"/>
<name>A0A261XTK8_9FUNG</name>
<evidence type="ECO:0000313" key="2">
    <source>
        <dbReference type="Proteomes" id="UP000242875"/>
    </source>
</evidence>
<evidence type="ECO:0000313" key="1">
    <source>
        <dbReference type="EMBL" id="OZJ01707.1"/>
    </source>
</evidence>
<organism evidence="1 2">
    <name type="scientific">Bifiguratus adelaidae</name>
    <dbReference type="NCBI Taxonomy" id="1938954"/>
    <lineage>
        <taxon>Eukaryota</taxon>
        <taxon>Fungi</taxon>
        <taxon>Fungi incertae sedis</taxon>
        <taxon>Mucoromycota</taxon>
        <taxon>Mucoromycotina</taxon>
        <taxon>Endogonomycetes</taxon>
        <taxon>Endogonales</taxon>
        <taxon>Endogonales incertae sedis</taxon>
        <taxon>Bifiguratus</taxon>
    </lineage>
</organism>
<sequence>IRTGDAAIVNPELDTLTLDQYSYFLTCANQLAETQRQAHQTHTVFFFITDSVRLRDEFTALNHDQRLARQYGLVDTTILTTGLPIDHLEPRQVAKYINITHPQEKTPEESIPGTNSAIIENWLLSYTDYRVISRQGYGKMAAYHSNKDGTTVMMPRLGAEDKAPDCRLPSAFTSFDELAGLWSLG</sequence>